<dbReference type="RefSeq" id="WP_009163673.1">
    <property type="nucleotide sequence ID" value="NZ_ADFP01000011.1"/>
</dbReference>
<dbReference type="InterPro" id="IPR036249">
    <property type="entry name" value="Thioredoxin-like_sf"/>
</dbReference>
<reference evidence="2 3" key="1">
    <citation type="submission" date="2009-12" db="EMBL/GenBank/DDBJ databases">
        <authorList>
            <person name="Shrivastava S."/>
            <person name="Madupu R."/>
            <person name="Durkin A.S."/>
            <person name="Torralba M."/>
            <person name="Methe B."/>
            <person name="Sutton G.G."/>
            <person name="Strausberg R.L."/>
            <person name="Nelson K.E."/>
        </authorList>
    </citation>
    <scope>NUCLEOTIDE SEQUENCE [LARGE SCALE GENOMIC DNA]</scope>
    <source>
        <strain evidence="2 3">W5455</strain>
    </source>
</reference>
<name>A0ABM9ZY96_9BACT</name>
<dbReference type="PANTHER" id="PTHR13887:SF41">
    <property type="entry name" value="THIOREDOXIN SUPERFAMILY PROTEIN"/>
    <property type="match status" value="1"/>
</dbReference>
<keyword evidence="3" id="KW-1185">Reference proteome</keyword>
<evidence type="ECO:0000313" key="3">
    <source>
        <dbReference type="Proteomes" id="UP000006462"/>
    </source>
</evidence>
<dbReference type="SUPFAM" id="SSF52833">
    <property type="entry name" value="Thioredoxin-like"/>
    <property type="match status" value="1"/>
</dbReference>
<dbReference type="InterPro" id="IPR001853">
    <property type="entry name" value="DSBA-like_thioredoxin_dom"/>
</dbReference>
<evidence type="ECO:0000259" key="1">
    <source>
        <dbReference type="Pfam" id="PF01323"/>
    </source>
</evidence>
<proteinExistence type="predicted"/>
<dbReference type="Proteomes" id="UP000006462">
    <property type="component" value="Unassembled WGS sequence"/>
</dbReference>
<organism evidence="2 3">
    <name type="scientific">Pyramidobacter piscolens W5455</name>
    <dbReference type="NCBI Taxonomy" id="352165"/>
    <lineage>
        <taxon>Bacteria</taxon>
        <taxon>Thermotogati</taxon>
        <taxon>Synergistota</taxon>
        <taxon>Synergistia</taxon>
        <taxon>Synergistales</taxon>
        <taxon>Dethiosulfovibrionaceae</taxon>
        <taxon>Pyramidobacter</taxon>
    </lineage>
</organism>
<dbReference type="GeneID" id="90985148"/>
<comment type="caution">
    <text evidence="2">The sequence shown here is derived from an EMBL/GenBank/DDBJ whole genome shotgun (WGS) entry which is preliminary data.</text>
</comment>
<dbReference type="PANTHER" id="PTHR13887">
    <property type="entry name" value="GLUTATHIONE S-TRANSFERASE KAPPA"/>
    <property type="match status" value="1"/>
</dbReference>
<dbReference type="Gene3D" id="3.40.30.10">
    <property type="entry name" value="Glutaredoxin"/>
    <property type="match status" value="1"/>
</dbReference>
<sequence length="206" mass="23168">MDESGKKHRVTMFLDVICEWCYLAKGILDSLRGRYDLDVTLLFMEIHPDAPEGGMPMSWHIPEPKKFFAMLNAMGAPYGVRFRDRDVFSNTRKALLAAEYAKSIGKGENFLRAIWRAYMEEGKNISEEAVIEEAAMTAGLGPRALEVAWGAPEWGERLRENAVLNDRCGMDGNVPGFVIDGKYTLSGAQSAKTWEEILQRIERTGD</sequence>
<gene>
    <name evidence="2" type="ORF">HMPREF7215_1396</name>
</gene>
<evidence type="ECO:0000313" key="2">
    <source>
        <dbReference type="EMBL" id="EFB91920.1"/>
    </source>
</evidence>
<feature type="domain" description="DSBA-like thioredoxin" evidence="1">
    <location>
        <begin position="10"/>
        <end position="199"/>
    </location>
</feature>
<dbReference type="EMBL" id="ADFP01000011">
    <property type="protein sequence ID" value="EFB91920.1"/>
    <property type="molecule type" value="Genomic_DNA"/>
</dbReference>
<dbReference type="Pfam" id="PF01323">
    <property type="entry name" value="DSBA"/>
    <property type="match status" value="1"/>
</dbReference>
<protein>
    <submittedName>
        <fullName evidence="2">DsbA-like protein</fullName>
    </submittedName>
</protein>
<accession>A0ABM9ZY96</accession>